<dbReference type="AlphaFoldDB" id="A5D631"/>
<dbReference type="KEGG" id="pth:PTH_0111"/>
<keyword evidence="4" id="KW-1185">Reference proteome</keyword>
<dbReference type="Pfam" id="PF05239">
    <property type="entry name" value="PRC"/>
    <property type="match status" value="1"/>
</dbReference>
<feature type="domain" description="PRC-barrel" evidence="2">
    <location>
        <begin position="7"/>
        <end position="73"/>
    </location>
</feature>
<sequence>MRKSKKFASMPVISLEEGRQIGTVKGLVVDPAAKKVAALIIEQKGWFKEHRYVPYNKIHSTGTDAITIEKTSGVEKAAGLPEIIKLLKEKVTVTGARLVAENGTVLGYVDEYYVDLDTGTIAGLEFSGNFLNSVIKGRAFLDIAYVRTLGKEVVVVTNEGLNNIFKLEGGLQETVKTIRESTGQLWENTVQKTREISTSINKSLEKVKKDRRFGFRPKEETPPQAGSGEEQKSPESSAPAHDPAESAPPPGSNGEARKDV</sequence>
<dbReference type="EMBL" id="AP009389">
    <property type="protein sequence ID" value="BAF58292.1"/>
    <property type="molecule type" value="Genomic_DNA"/>
</dbReference>
<feature type="region of interest" description="Disordered" evidence="1">
    <location>
        <begin position="209"/>
        <end position="260"/>
    </location>
</feature>
<dbReference type="InterPro" id="IPR027275">
    <property type="entry name" value="PRC-brl_dom"/>
</dbReference>
<organism evidence="3 4">
    <name type="scientific">Pelotomaculum thermopropionicum (strain DSM 13744 / JCM 10971 / SI)</name>
    <dbReference type="NCBI Taxonomy" id="370438"/>
    <lineage>
        <taxon>Bacteria</taxon>
        <taxon>Bacillati</taxon>
        <taxon>Bacillota</taxon>
        <taxon>Clostridia</taxon>
        <taxon>Eubacteriales</taxon>
        <taxon>Desulfotomaculaceae</taxon>
        <taxon>Pelotomaculum</taxon>
    </lineage>
</organism>
<proteinExistence type="predicted"/>
<dbReference type="PANTHER" id="PTHR36740">
    <property type="entry name" value="PRC DOMAIN-CONTAINING PROTEIN"/>
    <property type="match status" value="1"/>
</dbReference>
<evidence type="ECO:0000256" key="1">
    <source>
        <dbReference type="SAM" id="MobiDB-lite"/>
    </source>
</evidence>
<name>A5D631_PELTS</name>
<dbReference type="PANTHER" id="PTHR36740:SF1">
    <property type="entry name" value="PRC-BARREL DOMAIN-CONTAINING PROTEIN"/>
    <property type="match status" value="1"/>
</dbReference>
<accession>A5D631</accession>
<evidence type="ECO:0000313" key="3">
    <source>
        <dbReference type="EMBL" id="BAF58292.1"/>
    </source>
</evidence>
<dbReference type="HOGENOM" id="CLU_068642_1_0_9"/>
<dbReference type="STRING" id="370438.PTH_0111"/>
<protein>
    <submittedName>
        <fullName evidence="3">Uncharacterized protein conserved in bacteria</fullName>
    </submittedName>
</protein>
<dbReference type="InterPro" id="IPR011033">
    <property type="entry name" value="PRC_barrel-like_sf"/>
</dbReference>
<evidence type="ECO:0000313" key="4">
    <source>
        <dbReference type="Proteomes" id="UP000006556"/>
    </source>
</evidence>
<reference evidence="4" key="1">
    <citation type="journal article" date="2008" name="Genome Res.">
        <title>The genome of Pelotomaculum thermopropionicum reveals niche-associated evolution in anaerobic microbiota.</title>
        <authorList>
            <person name="Kosaka T."/>
            <person name="Kato S."/>
            <person name="Shimoyama T."/>
            <person name="Ishii S."/>
            <person name="Abe T."/>
            <person name="Watanabe K."/>
        </authorList>
    </citation>
    <scope>NUCLEOTIDE SEQUENCE [LARGE SCALE GENOMIC DNA]</scope>
    <source>
        <strain evidence="4">DSM 13744 / JCM 10971 / SI</strain>
    </source>
</reference>
<evidence type="ECO:0000259" key="2">
    <source>
        <dbReference type="Pfam" id="PF05239"/>
    </source>
</evidence>
<dbReference type="SUPFAM" id="SSF50346">
    <property type="entry name" value="PRC-barrel domain"/>
    <property type="match status" value="2"/>
</dbReference>
<gene>
    <name evidence="3" type="ordered locus">PTH_0111</name>
</gene>
<dbReference type="Proteomes" id="UP000006556">
    <property type="component" value="Chromosome"/>
</dbReference>
<dbReference type="eggNOG" id="COG3881">
    <property type="taxonomic scope" value="Bacteria"/>
</dbReference>
<dbReference type="Gene3D" id="2.30.30.240">
    <property type="entry name" value="PRC-barrel domain"/>
    <property type="match status" value="1"/>
</dbReference>
<feature type="compositionally biased region" description="Basic and acidic residues" evidence="1">
    <location>
        <begin position="209"/>
        <end position="221"/>
    </location>
</feature>